<dbReference type="Proteomes" id="UP000320791">
    <property type="component" value="Unassembled WGS sequence"/>
</dbReference>
<dbReference type="PANTHER" id="PTHR47751:SF1">
    <property type="entry name" value="SUPERFAMILY HYDROLASE, PUTATIVE (AFU_ORTHOLOGUE AFUA_2G16580)-RELATED"/>
    <property type="match status" value="1"/>
</dbReference>
<dbReference type="AlphaFoldDB" id="A0A5C5UTQ8"/>
<sequence>MTLQADGYTFELAADIMRTPVKYRNRYGIELAADVYRHQDLDTATRHSAVVIGPPHGGVKEQGPGIYAQELARRGFVALAFDPSYNGDSGGAPRHLTSPEIFAEDFSAAVDYLGTLDYVDRERIGAVGLCGSGGFLINAARGDVRIRACVTAALYDISRVSRRGWGDTMTEADRAQLLADIAEQRWHDVDVNRPTLTAAFPDEVPDAEIDPITEEFFEYYVGDRGRHPHATGAFTVTSAPSHISYGSLRYLDDLMPRPILLITGERAYSRYFSDEVFKDYGGPKDLIVVPGARHIDLYDRVDLIPFDAIEDFFRSAL</sequence>
<gene>
    <name evidence="2" type="ORF">FRX94_01140</name>
</gene>
<evidence type="ECO:0000313" key="3">
    <source>
        <dbReference type="Proteomes" id="UP000320791"/>
    </source>
</evidence>
<dbReference type="SUPFAM" id="SSF53474">
    <property type="entry name" value="alpha/beta-Hydrolases"/>
    <property type="match status" value="1"/>
</dbReference>
<dbReference type="GO" id="GO:0016787">
    <property type="term" value="F:hydrolase activity"/>
    <property type="evidence" value="ECO:0007669"/>
    <property type="project" value="UniProtKB-KW"/>
</dbReference>
<dbReference type="Gene3D" id="1.10.10.800">
    <property type="match status" value="1"/>
</dbReference>
<proteinExistence type="predicted"/>
<dbReference type="EMBL" id="VOHM01000002">
    <property type="protein sequence ID" value="TWT28825.1"/>
    <property type="molecule type" value="Genomic_DNA"/>
</dbReference>
<organism evidence="2 3">
    <name type="scientific">Corynebacterium canis</name>
    <dbReference type="NCBI Taxonomy" id="679663"/>
    <lineage>
        <taxon>Bacteria</taxon>
        <taxon>Bacillati</taxon>
        <taxon>Actinomycetota</taxon>
        <taxon>Actinomycetes</taxon>
        <taxon>Mycobacteriales</taxon>
        <taxon>Corynebacteriaceae</taxon>
        <taxon>Corynebacterium</taxon>
    </lineage>
</organism>
<dbReference type="Pfam" id="PF01738">
    <property type="entry name" value="DLH"/>
    <property type="match status" value="1"/>
</dbReference>
<dbReference type="InterPro" id="IPR029058">
    <property type="entry name" value="AB_hydrolase_fold"/>
</dbReference>
<name>A0A5C5UTQ8_9CORY</name>
<evidence type="ECO:0000313" key="2">
    <source>
        <dbReference type="EMBL" id="TWT28825.1"/>
    </source>
</evidence>
<keyword evidence="2" id="KW-0378">Hydrolase</keyword>
<keyword evidence="3" id="KW-1185">Reference proteome</keyword>
<dbReference type="InterPro" id="IPR051411">
    <property type="entry name" value="Polyketide_trans_af380"/>
</dbReference>
<comment type="caution">
    <text evidence="2">The sequence shown here is derived from an EMBL/GenBank/DDBJ whole genome shotgun (WGS) entry which is preliminary data.</text>
</comment>
<dbReference type="PANTHER" id="PTHR47751">
    <property type="entry name" value="SUPERFAMILY HYDROLASE, PUTATIVE (AFU_ORTHOLOGUE AFUA_2G16580)-RELATED"/>
    <property type="match status" value="1"/>
</dbReference>
<reference evidence="2 3" key="1">
    <citation type="submission" date="2019-08" db="EMBL/GenBank/DDBJ databases">
        <authorList>
            <person name="Lei W."/>
        </authorList>
    </citation>
    <scope>NUCLEOTIDE SEQUENCE [LARGE SCALE GENOMIC DNA]</scope>
    <source>
        <strain evidence="2 3">CCUG 58627</strain>
    </source>
</reference>
<dbReference type="InterPro" id="IPR002925">
    <property type="entry name" value="Dienelactn_hydro"/>
</dbReference>
<dbReference type="OrthoDB" id="9796609at2"/>
<evidence type="ECO:0000259" key="1">
    <source>
        <dbReference type="Pfam" id="PF01738"/>
    </source>
</evidence>
<feature type="domain" description="Dienelactone hydrolase" evidence="1">
    <location>
        <begin position="46"/>
        <end position="150"/>
    </location>
</feature>
<dbReference type="Gene3D" id="3.40.50.1820">
    <property type="entry name" value="alpha/beta hydrolase"/>
    <property type="match status" value="1"/>
</dbReference>
<dbReference type="RefSeq" id="WP_146323281.1">
    <property type="nucleotide sequence ID" value="NZ_BAABLR010000075.1"/>
</dbReference>
<protein>
    <submittedName>
        <fullName evidence="2">Alpha/beta hydrolase</fullName>
    </submittedName>
</protein>
<accession>A0A5C5UTQ8</accession>